<reference evidence="2" key="1">
    <citation type="submission" date="2019-12" db="EMBL/GenBank/DDBJ databases">
        <title>Genome sequencing and annotation of Brassica cretica.</title>
        <authorList>
            <person name="Studholme D.J."/>
            <person name="Sarris P.F."/>
        </authorList>
    </citation>
    <scope>NUCLEOTIDE SEQUENCE</scope>
    <source>
        <strain evidence="2">PFS-102/07</strain>
        <tissue evidence="2">Leaf</tissue>
    </source>
</reference>
<dbReference type="InterPro" id="IPR038437">
    <property type="entry name" value="GINS_Psf3_sf"/>
</dbReference>
<evidence type="ECO:0000256" key="1">
    <source>
        <dbReference type="SAM" id="Phobius"/>
    </source>
</evidence>
<dbReference type="GO" id="GO:1902975">
    <property type="term" value="P:mitotic DNA replication initiation"/>
    <property type="evidence" value="ECO:0007669"/>
    <property type="project" value="TreeGrafter"/>
</dbReference>
<keyword evidence="1" id="KW-0812">Transmembrane</keyword>
<gene>
    <name evidence="2" type="ORF">F2Q70_00028621</name>
</gene>
<protein>
    <recommendedName>
        <fullName evidence="3">GINS subunit domain-containing protein</fullName>
    </recommendedName>
</protein>
<sequence>MANKYYDIDDILTEEEVKLLLLLLLIFSFVKSNNLFVCLVWFTLQFAPVLFHKPANRVTIDPSAETNYVEQGAKVELPFWLAHELHLRQAVSINLPASFDQK</sequence>
<dbReference type="InterPro" id="IPR010492">
    <property type="entry name" value="GINS_Psf3"/>
</dbReference>
<dbReference type="Gene3D" id="1.20.58.2050">
    <property type="match status" value="1"/>
</dbReference>
<dbReference type="CDD" id="cd21693">
    <property type="entry name" value="GINS_B_Psf3"/>
    <property type="match status" value="1"/>
</dbReference>
<dbReference type="GO" id="GO:0000811">
    <property type="term" value="C:GINS complex"/>
    <property type="evidence" value="ECO:0007669"/>
    <property type="project" value="TreeGrafter"/>
</dbReference>
<comment type="caution">
    <text evidence="2">The sequence shown here is derived from an EMBL/GenBank/DDBJ whole genome shotgun (WGS) entry which is preliminary data.</text>
</comment>
<keyword evidence="1" id="KW-1133">Transmembrane helix</keyword>
<dbReference type="PANTHER" id="PTHR22768:SF0">
    <property type="entry name" value="DNA REPLICATION COMPLEX GINS PROTEIN PSF3"/>
    <property type="match status" value="1"/>
</dbReference>
<dbReference type="SUPFAM" id="SSF160059">
    <property type="entry name" value="PriA/YqbF domain"/>
    <property type="match status" value="1"/>
</dbReference>
<feature type="transmembrane region" description="Helical" evidence="1">
    <location>
        <begin position="20"/>
        <end position="44"/>
    </location>
</feature>
<organism evidence="2">
    <name type="scientific">Brassica cretica</name>
    <name type="common">Mustard</name>
    <dbReference type="NCBI Taxonomy" id="69181"/>
    <lineage>
        <taxon>Eukaryota</taxon>
        <taxon>Viridiplantae</taxon>
        <taxon>Streptophyta</taxon>
        <taxon>Embryophyta</taxon>
        <taxon>Tracheophyta</taxon>
        <taxon>Spermatophyta</taxon>
        <taxon>Magnoliopsida</taxon>
        <taxon>eudicotyledons</taxon>
        <taxon>Gunneridae</taxon>
        <taxon>Pentapetalae</taxon>
        <taxon>rosids</taxon>
        <taxon>malvids</taxon>
        <taxon>Brassicales</taxon>
        <taxon>Brassicaceae</taxon>
        <taxon>Brassiceae</taxon>
        <taxon>Brassica</taxon>
    </lineage>
</organism>
<evidence type="ECO:0000313" key="2">
    <source>
        <dbReference type="EMBL" id="KAF2602478.1"/>
    </source>
</evidence>
<evidence type="ECO:0008006" key="3">
    <source>
        <dbReference type="Google" id="ProtNLM"/>
    </source>
</evidence>
<keyword evidence="1" id="KW-0472">Membrane</keyword>
<accession>A0A8S9LAS5</accession>
<dbReference type="EMBL" id="QGKY02000094">
    <property type="protein sequence ID" value="KAF2602478.1"/>
    <property type="molecule type" value="Genomic_DNA"/>
</dbReference>
<dbReference type="AlphaFoldDB" id="A0A8S9LAS5"/>
<name>A0A8S9LAS5_BRACR</name>
<proteinExistence type="predicted"/>
<dbReference type="PANTHER" id="PTHR22768">
    <property type="entry name" value="DNA REPLICATION COMPLEX GINS PROTEIN PSF3"/>
    <property type="match status" value="1"/>
</dbReference>